<dbReference type="RefSeq" id="WP_191795033.1">
    <property type="nucleotide sequence ID" value="NZ_JACSQQ010000005.1"/>
</dbReference>
<dbReference type="EMBL" id="JACSQQ010000005">
    <property type="protein sequence ID" value="MBD7949627.1"/>
    <property type="molecule type" value="Genomic_DNA"/>
</dbReference>
<organism evidence="1 2">
    <name type="scientific">Oerskovia rustica</name>
    <dbReference type="NCBI Taxonomy" id="2762237"/>
    <lineage>
        <taxon>Bacteria</taxon>
        <taxon>Bacillati</taxon>
        <taxon>Actinomycetota</taxon>
        <taxon>Actinomycetes</taxon>
        <taxon>Micrococcales</taxon>
        <taxon>Cellulomonadaceae</taxon>
        <taxon>Oerskovia</taxon>
    </lineage>
</organism>
<dbReference type="Proteomes" id="UP000641803">
    <property type="component" value="Unassembled WGS sequence"/>
</dbReference>
<accession>A0ABR8RQ96</accession>
<protein>
    <submittedName>
        <fullName evidence="1">Uncharacterized protein</fullName>
    </submittedName>
</protein>
<evidence type="ECO:0000313" key="1">
    <source>
        <dbReference type="EMBL" id="MBD7949627.1"/>
    </source>
</evidence>
<name>A0ABR8RQ96_9CELL</name>
<comment type="caution">
    <text evidence="1">The sequence shown here is derived from an EMBL/GenBank/DDBJ whole genome shotgun (WGS) entry which is preliminary data.</text>
</comment>
<sequence>MSASVDFQPIPGDPSDLGVSIGTVALILGVTEDELRALIPAQHRGNGALVPTSSVAVPEEWWRNGGRRYREAAAACGSDDIRDVVAHMQQVAS</sequence>
<reference evidence="1 2" key="1">
    <citation type="submission" date="2020-08" db="EMBL/GenBank/DDBJ databases">
        <title>A Genomic Blueprint of the Chicken Gut Microbiome.</title>
        <authorList>
            <person name="Gilroy R."/>
            <person name="Ravi A."/>
            <person name="Getino M."/>
            <person name="Pursley I."/>
            <person name="Horton D.L."/>
            <person name="Alikhan N.-F."/>
            <person name="Baker D."/>
            <person name="Gharbi K."/>
            <person name="Hall N."/>
            <person name="Watson M."/>
            <person name="Adriaenssens E.M."/>
            <person name="Foster-Nyarko E."/>
            <person name="Jarju S."/>
            <person name="Secka A."/>
            <person name="Antonio M."/>
            <person name="Oren A."/>
            <person name="Chaudhuri R."/>
            <person name="La Ragione R.M."/>
            <person name="Hildebrand F."/>
            <person name="Pallen M.J."/>
        </authorList>
    </citation>
    <scope>NUCLEOTIDE SEQUENCE [LARGE SCALE GENOMIC DNA]</scope>
    <source>
        <strain evidence="1 2">Sa4CUA1</strain>
    </source>
</reference>
<gene>
    <name evidence="1" type="ORF">H9652_04285</name>
</gene>
<evidence type="ECO:0000313" key="2">
    <source>
        <dbReference type="Proteomes" id="UP000641803"/>
    </source>
</evidence>
<keyword evidence="2" id="KW-1185">Reference proteome</keyword>
<proteinExistence type="predicted"/>